<dbReference type="FunFam" id="1.20.1250.20:FF:000082">
    <property type="entry name" value="MFS multidrug transporter, putative"/>
    <property type="match status" value="1"/>
</dbReference>
<comment type="subcellular location">
    <subcellularLocation>
        <location evidence="1">Membrane</location>
        <topology evidence="1">Multi-pass membrane protein</topology>
    </subcellularLocation>
</comment>
<keyword evidence="4 7" id="KW-1133">Transmembrane helix</keyword>
<feature type="transmembrane region" description="Helical" evidence="7">
    <location>
        <begin position="522"/>
        <end position="544"/>
    </location>
</feature>
<evidence type="ECO:0000256" key="3">
    <source>
        <dbReference type="ARBA" id="ARBA00022692"/>
    </source>
</evidence>
<dbReference type="OrthoDB" id="3561359at2759"/>
<dbReference type="SUPFAM" id="SSF103473">
    <property type="entry name" value="MFS general substrate transporter"/>
    <property type="match status" value="1"/>
</dbReference>
<feature type="transmembrane region" description="Helical" evidence="7">
    <location>
        <begin position="246"/>
        <end position="265"/>
    </location>
</feature>
<dbReference type="GO" id="GO:0042908">
    <property type="term" value="P:xenobiotic transport"/>
    <property type="evidence" value="ECO:0007669"/>
    <property type="project" value="UniProtKB-ARBA"/>
</dbReference>
<evidence type="ECO:0000256" key="2">
    <source>
        <dbReference type="ARBA" id="ARBA00008335"/>
    </source>
</evidence>
<feature type="domain" description="Major facilitator superfamily (MFS) profile" evidence="8">
    <location>
        <begin position="121"/>
        <end position="546"/>
    </location>
</feature>
<feature type="transmembrane region" description="Helical" evidence="7">
    <location>
        <begin position="271"/>
        <end position="291"/>
    </location>
</feature>
<feature type="transmembrane region" description="Helical" evidence="7">
    <location>
        <begin position="460"/>
        <end position="481"/>
    </location>
</feature>
<evidence type="ECO:0000313" key="9">
    <source>
        <dbReference type="EMBL" id="KAF2494620.1"/>
    </source>
</evidence>
<feature type="transmembrane region" description="Helical" evidence="7">
    <location>
        <begin position="187"/>
        <end position="206"/>
    </location>
</feature>
<dbReference type="InterPro" id="IPR020846">
    <property type="entry name" value="MFS_dom"/>
</dbReference>
<protein>
    <submittedName>
        <fullName evidence="9">MFS general substrate transporter</fullName>
    </submittedName>
</protein>
<dbReference type="PANTHER" id="PTHR23502:SF7">
    <property type="entry name" value="DRUG_PROTON ANTIPORTER YHK8-RELATED"/>
    <property type="match status" value="1"/>
</dbReference>
<dbReference type="PROSITE" id="PS00216">
    <property type="entry name" value="SUGAR_TRANSPORT_1"/>
    <property type="match status" value="1"/>
</dbReference>
<dbReference type="InterPro" id="IPR005829">
    <property type="entry name" value="Sugar_transporter_CS"/>
</dbReference>
<feature type="region of interest" description="Disordered" evidence="6">
    <location>
        <begin position="1"/>
        <end position="90"/>
    </location>
</feature>
<evidence type="ECO:0000259" key="8">
    <source>
        <dbReference type="PROSITE" id="PS50850"/>
    </source>
</evidence>
<evidence type="ECO:0000256" key="1">
    <source>
        <dbReference type="ARBA" id="ARBA00004141"/>
    </source>
</evidence>
<feature type="compositionally biased region" description="Low complexity" evidence="6">
    <location>
        <begin position="1"/>
        <end position="14"/>
    </location>
</feature>
<feature type="transmembrane region" description="Helical" evidence="7">
    <location>
        <begin position="436"/>
        <end position="454"/>
    </location>
</feature>
<name>A0A6A6QRJ7_9PEZI</name>
<dbReference type="CDD" id="cd17323">
    <property type="entry name" value="MFS_Tpo1_MDR_like"/>
    <property type="match status" value="1"/>
</dbReference>
<evidence type="ECO:0000256" key="5">
    <source>
        <dbReference type="ARBA" id="ARBA00023136"/>
    </source>
</evidence>
<keyword evidence="5 7" id="KW-0472">Membrane</keyword>
<dbReference type="Pfam" id="PF07690">
    <property type="entry name" value="MFS_1"/>
    <property type="match status" value="1"/>
</dbReference>
<feature type="transmembrane region" description="Helical" evidence="7">
    <location>
        <begin position="119"/>
        <end position="140"/>
    </location>
</feature>
<proteinExistence type="inferred from homology"/>
<dbReference type="Gene3D" id="1.20.1250.20">
    <property type="entry name" value="MFS general substrate transporter like domains"/>
    <property type="match status" value="1"/>
</dbReference>
<dbReference type="InterPro" id="IPR011701">
    <property type="entry name" value="MFS"/>
</dbReference>
<evidence type="ECO:0000313" key="10">
    <source>
        <dbReference type="Proteomes" id="UP000799750"/>
    </source>
</evidence>
<feature type="compositionally biased region" description="Basic and acidic residues" evidence="6">
    <location>
        <begin position="18"/>
        <end position="27"/>
    </location>
</feature>
<evidence type="ECO:0000256" key="7">
    <source>
        <dbReference type="SAM" id="Phobius"/>
    </source>
</evidence>
<comment type="similarity">
    <text evidence="2">Belongs to the major facilitator superfamily.</text>
</comment>
<reference evidence="9" key="1">
    <citation type="journal article" date="2020" name="Stud. Mycol.">
        <title>101 Dothideomycetes genomes: a test case for predicting lifestyles and emergence of pathogens.</title>
        <authorList>
            <person name="Haridas S."/>
            <person name="Albert R."/>
            <person name="Binder M."/>
            <person name="Bloem J."/>
            <person name="Labutti K."/>
            <person name="Salamov A."/>
            <person name="Andreopoulos B."/>
            <person name="Baker S."/>
            <person name="Barry K."/>
            <person name="Bills G."/>
            <person name="Bluhm B."/>
            <person name="Cannon C."/>
            <person name="Castanera R."/>
            <person name="Culley D."/>
            <person name="Daum C."/>
            <person name="Ezra D."/>
            <person name="Gonzalez J."/>
            <person name="Henrissat B."/>
            <person name="Kuo A."/>
            <person name="Liang C."/>
            <person name="Lipzen A."/>
            <person name="Lutzoni F."/>
            <person name="Magnuson J."/>
            <person name="Mondo S."/>
            <person name="Nolan M."/>
            <person name="Ohm R."/>
            <person name="Pangilinan J."/>
            <person name="Park H.-J."/>
            <person name="Ramirez L."/>
            <person name="Alfaro M."/>
            <person name="Sun H."/>
            <person name="Tritt A."/>
            <person name="Yoshinaga Y."/>
            <person name="Zwiers L.-H."/>
            <person name="Turgeon B."/>
            <person name="Goodwin S."/>
            <person name="Spatafora J."/>
            <person name="Crous P."/>
            <person name="Grigoriev I."/>
        </authorList>
    </citation>
    <scope>NUCLEOTIDE SEQUENCE</scope>
    <source>
        <strain evidence="9">CBS 269.34</strain>
    </source>
</reference>
<gene>
    <name evidence="9" type="ORF">BU16DRAFT_462386</name>
</gene>
<evidence type="ECO:0000256" key="6">
    <source>
        <dbReference type="SAM" id="MobiDB-lite"/>
    </source>
</evidence>
<dbReference type="GO" id="GO:0140115">
    <property type="term" value="P:export across plasma membrane"/>
    <property type="evidence" value="ECO:0007669"/>
    <property type="project" value="UniProtKB-ARBA"/>
</dbReference>
<feature type="transmembrane region" description="Helical" evidence="7">
    <location>
        <begin position="385"/>
        <end position="405"/>
    </location>
</feature>
<keyword evidence="3 7" id="KW-0812">Transmembrane</keyword>
<feature type="transmembrane region" description="Helical" evidence="7">
    <location>
        <begin position="156"/>
        <end position="175"/>
    </location>
</feature>
<sequence>MPSTTSRPSTSSSTNAARDSRSLDLEKVSSLQLGGGGPKTDGEGIIDLEKQNQDPPTRPATLLSQTRSHRSVAGGDGYTVFPGDDASDGDTAPRDYVVAWEGGDGDPLNPRSMSKLRRWVIVIIVSSSSLCVTCASSQYTTTYSQMIPEFHTSREIATLGLSLFVAGLGLGPMVLSPLSEFYGRRPIYIYSFLFFLIWLIPCAVAPNIATMLVARFLSGFSGSAFLSVAGGTVGDIFAKQDLSAPLILFLCSPEVGPLIGGFITQYTTWRWSFYVLLIWAGVQLGAIFFLVPETYHPVLLRVKAQRLRKETGNAAWKAPIENLSRSIPKTILWSCIRPFQLLFFEPMCLNLCILSAILLGILYLFFGAFPLVFQKNHGFSVAQTGLTFLGMFVGMVLGILSDPLWRRNYARLVRQREAQGGEPGGSEPEYRLPPTIFGAFVVPIALFGFGWTTYPWVIPIIFSTIFGIGVIWVYSGVFTFLVDCYPVYAASALAANSFARSSFAAAFPLFGVQMYNNLGYQWATSVLAFLALAMAPFPILFYRYGKRLRGNSRFASSTTTG</sequence>
<dbReference type="GO" id="GO:0022857">
    <property type="term" value="F:transmembrane transporter activity"/>
    <property type="evidence" value="ECO:0007669"/>
    <property type="project" value="InterPro"/>
</dbReference>
<dbReference type="GO" id="GO:0005886">
    <property type="term" value="C:plasma membrane"/>
    <property type="evidence" value="ECO:0007669"/>
    <property type="project" value="TreeGrafter"/>
</dbReference>
<organism evidence="9 10">
    <name type="scientific">Lophium mytilinum</name>
    <dbReference type="NCBI Taxonomy" id="390894"/>
    <lineage>
        <taxon>Eukaryota</taxon>
        <taxon>Fungi</taxon>
        <taxon>Dikarya</taxon>
        <taxon>Ascomycota</taxon>
        <taxon>Pezizomycotina</taxon>
        <taxon>Dothideomycetes</taxon>
        <taxon>Pleosporomycetidae</taxon>
        <taxon>Mytilinidiales</taxon>
        <taxon>Mytilinidiaceae</taxon>
        <taxon>Lophium</taxon>
    </lineage>
</organism>
<dbReference type="Proteomes" id="UP000799750">
    <property type="component" value="Unassembled WGS sequence"/>
</dbReference>
<evidence type="ECO:0000256" key="4">
    <source>
        <dbReference type="ARBA" id="ARBA00022989"/>
    </source>
</evidence>
<dbReference type="EMBL" id="MU004190">
    <property type="protein sequence ID" value="KAF2494620.1"/>
    <property type="molecule type" value="Genomic_DNA"/>
</dbReference>
<dbReference type="InterPro" id="IPR036259">
    <property type="entry name" value="MFS_trans_sf"/>
</dbReference>
<accession>A0A6A6QRJ7</accession>
<feature type="transmembrane region" description="Helical" evidence="7">
    <location>
        <begin position="347"/>
        <end position="373"/>
    </location>
</feature>
<dbReference type="PROSITE" id="PS50850">
    <property type="entry name" value="MFS"/>
    <property type="match status" value="1"/>
</dbReference>
<dbReference type="AlphaFoldDB" id="A0A6A6QRJ7"/>
<keyword evidence="10" id="KW-1185">Reference proteome</keyword>
<dbReference type="PANTHER" id="PTHR23502">
    <property type="entry name" value="MAJOR FACILITATOR SUPERFAMILY"/>
    <property type="match status" value="1"/>
</dbReference>